<dbReference type="EMBL" id="CAFBON010000053">
    <property type="protein sequence ID" value="CAB4983380.1"/>
    <property type="molecule type" value="Genomic_DNA"/>
</dbReference>
<feature type="transmembrane region" description="Helical" evidence="1">
    <location>
        <begin position="6"/>
        <end position="26"/>
    </location>
</feature>
<keyword evidence="1" id="KW-0812">Transmembrane</keyword>
<accession>A0A6J6Z9V2</accession>
<protein>
    <submittedName>
        <fullName evidence="4">Unannotated protein</fullName>
    </submittedName>
</protein>
<sequence length="191" mass="20421">MTDNVLTVLKFAFLALLYLFFLRVLWVVASEVRAQRAGVQPGNAPGAPAAMGAGAANPYADASPYAAAPPAAPPATYQPLPFSGAGKPKKGKRGVVARFVIIEPRERRGQAFPISQEFTIGRSSGCSIQILNDTFISSLHCRVYRDEAGNTLLEDLGSTNGTYLNGDRIRVPKPIHRGDRVQIGGTIVEAQ</sequence>
<dbReference type="SMART" id="SM00240">
    <property type="entry name" value="FHA"/>
    <property type="match status" value="1"/>
</dbReference>
<dbReference type="Gene3D" id="2.60.200.20">
    <property type="match status" value="1"/>
</dbReference>
<organism evidence="4">
    <name type="scientific">freshwater metagenome</name>
    <dbReference type="NCBI Taxonomy" id="449393"/>
    <lineage>
        <taxon>unclassified sequences</taxon>
        <taxon>metagenomes</taxon>
        <taxon>ecological metagenomes</taxon>
    </lineage>
</organism>
<evidence type="ECO:0000313" key="5">
    <source>
        <dbReference type="EMBL" id="CAB4983380.1"/>
    </source>
</evidence>
<dbReference type="InterPro" id="IPR008984">
    <property type="entry name" value="SMAD_FHA_dom_sf"/>
</dbReference>
<dbReference type="InterPro" id="IPR000253">
    <property type="entry name" value="FHA_dom"/>
</dbReference>
<evidence type="ECO:0000259" key="2">
    <source>
        <dbReference type="PROSITE" id="PS50006"/>
    </source>
</evidence>
<evidence type="ECO:0000313" key="3">
    <source>
        <dbReference type="EMBL" id="CAB4733128.1"/>
    </source>
</evidence>
<evidence type="ECO:0000256" key="1">
    <source>
        <dbReference type="SAM" id="Phobius"/>
    </source>
</evidence>
<reference evidence="4" key="1">
    <citation type="submission" date="2020-05" db="EMBL/GenBank/DDBJ databases">
        <authorList>
            <person name="Chiriac C."/>
            <person name="Salcher M."/>
            <person name="Ghai R."/>
            <person name="Kavagutti S V."/>
        </authorList>
    </citation>
    <scope>NUCLEOTIDE SEQUENCE</scope>
</reference>
<dbReference type="InterPro" id="IPR050923">
    <property type="entry name" value="Cell_Proc_Reg/RNA_Proc"/>
</dbReference>
<dbReference type="Pfam" id="PF00498">
    <property type="entry name" value="FHA"/>
    <property type="match status" value="1"/>
</dbReference>
<name>A0A6J6Z9V2_9ZZZZ</name>
<gene>
    <name evidence="3" type="ORF">UFOPK2602_02466</name>
    <name evidence="4" type="ORF">UFOPK3001_01992</name>
    <name evidence="5" type="ORF">UFOPK3954_00664</name>
</gene>
<keyword evidence="1" id="KW-0472">Membrane</keyword>
<proteinExistence type="predicted"/>
<dbReference type="AlphaFoldDB" id="A0A6J6Z9V2"/>
<dbReference type="CDD" id="cd00060">
    <property type="entry name" value="FHA"/>
    <property type="match status" value="1"/>
</dbReference>
<keyword evidence="1" id="KW-1133">Transmembrane helix</keyword>
<dbReference type="PROSITE" id="PS50006">
    <property type="entry name" value="FHA_DOMAIN"/>
    <property type="match status" value="1"/>
</dbReference>
<dbReference type="PANTHER" id="PTHR23308">
    <property type="entry name" value="NUCLEAR INHIBITOR OF PROTEIN PHOSPHATASE-1"/>
    <property type="match status" value="1"/>
</dbReference>
<feature type="domain" description="FHA" evidence="2">
    <location>
        <begin position="118"/>
        <end position="169"/>
    </location>
</feature>
<dbReference type="EMBL" id="CAFAAJ010000158">
    <property type="protein sequence ID" value="CAB4817424.1"/>
    <property type="molecule type" value="Genomic_DNA"/>
</dbReference>
<dbReference type="EMBL" id="CAEZXX010000272">
    <property type="protein sequence ID" value="CAB4733128.1"/>
    <property type="molecule type" value="Genomic_DNA"/>
</dbReference>
<dbReference type="SUPFAM" id="SSF49879">
    <property type="entry name" value="SMAD/FHA domain"/>
    <property type="match status" value="1"/>
</dbReference>
<evidence type="ECO:0000313" key="4">
    <source>
        <dbReference type="EMBL" id="CAB4817424.1"/>
    </source>
</evidence>